<accession>A0A9Q1C596</accession>
<dbReference type="Proteomes" id="UP001152320">
    <property type="component" value="Chromosome 7"/>
</dbReference>
<organism evidence="1 2">
    <name type="scientific">Holothuria leucospilota</name>
    <name type="common">Black long sea cucumber</name>
    <name type="synonym">Mertensiothuria leucospilota</name>
    <dbReference type="NCBI Taxonomy" id="206669"/>
    <lineage>
        <taxon>Eukaryota</taxon>
        <taxon>Metazoa</taxon>
        <taxon>Echinodermata</taxon>
        <taxon>Eleutherozoa</taxon>
        <taxon>Echinozoa</taxon>
        <taxon>Holothuroidea</taxon>
        <taxon>Aspidochirotacea</taxon>
        <taxon>Aspidochirotida</taxon>
        <taxon>Holothuriidae</taxon>
        <taxon>Holothuria</taxon>
    </lineage>
</organism>
<reference evidence="1" key="1">
    <citation type="submission" date="2021-10" db="EMBL/GenBank/DDBJ databases">
        <title>Tropical sea cucumber genome reveals ecological adaptation and Cuvierian tubules defense mechanism.</title>
        <authorList>
            <person name="Chen T."/>
        </authorList>
    </citation>
    <scope>NUCLEOTIDE SEQUENCE</scope>
    <source>
        <strain evidence="1">Nanhai2018</strain>
        <tissue evidence="1">Muscle</tissue>
    </source>
</reference>
<protein>
    <submittedName>
        <fullName evidence="1">Uncharacterized protein</fullName>
    </submittedName>
</protein>
<proteinExistence type="predicted"/>
<dbReference type="AlphaFoldDB" id="A0A9Q1C596"/>
<comment type="caution">
    <text evidence="1">The sequence shown here is derived from an EMBL/GenBank/DDBJ whole genome shotgun (WGS) entry which is preliminary data.</text>
</comment>
<dbReference type="EMBL" id="JAIZAY010000007">
    <property type="protein sequence ID" value="KAJ8038936.1"/>
    <property type="molecule type" value="Genomic_DNA"/>
</dbReference>
<evidence type="ECO:0000313" key="2">
    <source>
        <dbReference type="Proteomes" id="UP001152320"/>
    </source>
</evidence>
<keyword evidence="2" id="KW-1185">Reference proteome</keyword>
<gene>
    <name evidence="1" type="ORF">HOLleu_16501</name>
</gene>
<evidence type="ECO:0000313" key="1">
    <source>
        <dbReference type="EMBL" id="KAJ8038936.1"/>
    </source>
</evidence>
<name>A0A9Q1C596_HOLLE</name>
<sequence>MCNNYMCIGLLNGDGKFKGADVQRTAKNYPVTMENYQRLHNCVCDHLMEGNVIHVDGCRIEQRLFGLSEKGLPLAFATEYRPN</sequence>